<keyword evidence="1" id="KW-0175">Coiled coil</keyword>
<name>A0A098VN88_9MICR</name>
<organism evidence="3 4">
    <name type="scientific">Mitosporidium daphniae</name>
    <dbReference type="NCBI Taxonomy" id="1485682"/>
    <lineage>
        <taxon>Eukaryota</taxon>
        <taxon>Fungi</taxon>
        <taxon>Fungi incertae sedis</taxon>
        <taxon>Microsporidia</taxon>
        <taxon>Mitosporidium</taxon>
    </lineage>
</organism>
<dbReference type="Proteomes" id="UP000029725">
    <property type="component" value="Unassembled WGS sequence"/>
</dbReference>
<protein>
    <submittedName>
        <fullName evidence="3">Uncharacterized protein</fullName>
    </submittedName>
</protein>
<evidence type="ECO:0000256" key="1">
    <source>
        <dbReference type="SAM" id="Coils"/>
    </source>
</evidence>
<evidence type="ECO:0000256" key="2">
    <source>
        <dbReference type="SAM" id="MobiDB-lite"/>
    </source>
</evidence>
<sequence length="217" mass="24699">MAQFRHLRSQMQQLQMLLAEKKRTIADLEYKLMLLKSQFEELHSFRIAFDTGKQEQQEEQGVPTISPGQGAEDGNENIGGNPQQEPHNAMENDLCVVFRSDEPFMVDEDEGCPVNVLPQELAFPDYGILLLGDDYDRVKATLRKLLSTKNAILTEINELEKKKSSLLETSLRDRQEWLSYKQSLGQICKMIGTFTSSGGEAPLHTSRRLSRKNDIPK</sequence>
<accession>A0A098VN88</accession>
<dbReference type="VEuPathDB" id="MicrosporidiaDB:DI09_72p40"/>
<gene>
    <name evidence="3" type="ORF">DI09_72p40</name>
</gene>
<dbReference type="EMBL" id="JMKJ01000582">
    <property type="protein sequence ID" value="KGG50385.1"/>
    <property type="molecule type" value="Genomic_DNA"/>
</dbReference>
<dbReference type="RefSeq" id="XP_013236828.1">
    <property type="nucleotide sequence ID" value="XM_013381374.1"/>
</dbReference>
<feature type="coiled-coil region" evidence="1">
    <location>
        <begin position="142"/>
        <end position="169"/>
    </location>
</feature>
<dbReference type="GeneID" id="25260727"/>
<evidence type="ECO:0000313" key="3">
    <source>
        <dbReference type="EMBL" id="KGG50385.1"/>
    </source>
</evidence>
<evidence type="ECO:0000313" key="4">
    <source>
        <dbReference type="Proteomes" id="UP000029725"/>
    </source>
</evidence>
<reference evidence="3 4" key="1">
    <citation type="submission" date="2014-04" db="EMBL/GenBank/DDBJ databases">
        <title>A new species of microsporidia sheds light on the evolution of extreme parasitism.</title>
        <authorList>
            <person name="Haag K.L."/>
            <person name="James T.Y."/>
            <person name="Larsson R."/>
            <person name="Schaer T.M."/>
            <person name="Refardt D."/>
            <person name="Pombert J.-F."/>
            <person name="Ebert D."/>
        </authorList>
    </citation>
    <scope>NUCLEOTIDE SEQUENCE [LARGE SCALE GENOMIC DNA]</scope>
    <source>
        <strain evidence="3 4">UGP3</strain>
        <tissue evidence="3">Spores</tissue>
    </source>
</reference>
<dbReference type="AlphaFoldDB" id="A0A098VN88"/>
<comment type="caution">
    <text evidence="3">The sequence shown here is derived from an EMBL/GenBank/DDBJ whole genome shotgun (WGS) entry which is preliminary data.</text>
</comment>
<keyword evidence="4" id="KW-1185">Reference proteome</keyword>
<dbReference type="HOGENOM" id="CLU_1272578_0_0_1"/>
<feature type="region of interest" description="Disordered" evidence="2">
    <location>
        <begin position="52"/>
        <end position="86"/>
    </location>
</feature>
<proteinExistence type="predicted"/>
<feature type="coiled-coil region" evidence="1">
    <location>
        <begin position="4"/>
        <end position="38"/>
    </location>
</feature>